<dbReference type="InterPro" id="IPR003593">
    <property type="entry name" value="AAA+_ATPase"/>
</dbReference>
<gene>
    <name evidence="9 13" type="primary">rho</name>
    <name evidence="13" type="ORF">ACFOW3_06770</name>
</gene>
<dbReference type="HAMAP" id="MF_01884">
    <property type="entry name" value="Rho"/>
    <property type="match status" value="1"/>
</dbReference>
<protein>
    <recommendedName>
        <fullName evidence="9 10">Transcription termination factor Rho</fullName>
        <ecNumber evidence="9 10">3.6.4.-</ecNumber>
    </recommendedName>
    <alternativeName>
        <fullName evidence="9">ATP-dependent helicase Rho</fullName>
    </alternativeName>
</protein>
<evidence type="ECO:0000256" key="4">
    <source>
        <dbReference type="ARBA" id="ARBA00022806"/>
    </source>
</evidence>
<dbReference type="PANTHER" id="PTHR46425">
    <property type="entry name" value="TRANSCRIPTION TERMINATION FACTOR RHO"/>
    <property type="match status" value="1"/>
</dbReference>
<evidence type="ECO:0000256" key="2">
    <source>
        <dbReference type="ARBA" id="ARBA00022741"/>
    </source>
</evidence>
<organism evidence="13 14">
    <name type="scientific">Acidovorax facilis</name>
    <dbReference type="NCBI Taxonomy" id="12917"/>
    <lineage>
        <taxon>Bacteria</taxon>
        <taxon>Pseudomonadati</taxon>
        <taxon>Pseudomonadota</taxon>
        <taxon>Betaproteobacteria</taxon>
        <taxon>Burkholderiales</taxon>
        <taxon>Comamonadaceae</taxon>
        <taxon>Acidovorax</taxon>
    </lineage>
</organism>
<dbReference type="CDD" id="cd04459">
    <property type="entry name" value="Rho_CSD"/>
    <property type="match status" value="1"/>
</dbReference>
<evidence type="ECO:0000313" key="13">
    <source>
        <dbReference type="EMBL" id="MFC3934322.1"/>
    </source>
</evidence>
<dbReference type="Proteomes" id="UP001595693">
    <property type="component" value="Unassembled WGS sequence"/>
</dbReference>
<evidence type="ECO:0000256" key="11">
    <source>
        <dbReference type="PROSITE-ProRule" id="PRU01203"/>
    </source>
</evidence>
<dbReference type="SMART" id="SM00357">
    <property type="entry name" value="CSP"/>
    <property type="match status" value="1"/>
</dbReference>
<keyword evidence="6 9" id="KW-0694">RNA-binding</keyword>
<keyword evidence="8 9" id="KW-0804">Transcription</keyword>
<comment type="caution">
    <text evidence="13">The sequence shown here is derived from an EMBL/GenBank/DDBJ whole genome shotgun (WGS) entry which is preliminary data.</text>
</comment>
<comment type="similarity">
    <text evidence="9 11">Belongs to the Rho family.</text>
</comment>
<dbReference type="EMBL" id="JBHSAJ010000016">
    <property type="protein sequence ID" value="MFC3934322.1"/>
    <property type="molecule type" value="Genomic_DNA"/>
</dbReference>
<dbReference type="Pfam" id="PF07497">
    <property type="entry name" value="Rho_RNA_bind"/>
    <property type="match status" value="1"/>
</dbReference>
<comment type="function">
    <text evidence="9">Facilitates transcription termination by a mechanism that involves Rho binding to the nascent RNA, activation of Rho's RNA-dependent ATPase activity, and release of the mRNA from the DNA template.</text>
</comment>
<dbReference type="CDD" id="cd01128">
    <property type="entry name" value="rho_factor_C"/>
    <property type="match status" value="1"/>
</dbReference>
<dbReference type="PANTHER" id="PTHR46425:SF1">
    <property type="entry name" value="TRANSCRIPTION TERMINATION FACTOR RHO"/>
    <property type="match status" value="1"/>
</dbReference>
<dbReference type="NCBIfam" id="NF006886">
    <property type="entry name" value="PRK09376.1"/>
    <property type="match status" value="1"/>
</dbReference>
<comment type="subunit">
    <text evidence="9">Homohexamer. The homohexamer assembles into an open ring structure.</text>
</comment>
<proteinExistence type="inferred from homology"/>
<evidence type="ECO:0000256" key="8">
    <source>
        <dbReference type="ARBA" id="ARBA00023163"/>
    </source>
</evidence>
<evidence type="ECO:0000256" key="5">
    <source>
        <dbReference type="ARBA" id="ARBA00022840"/>
    </source>
</evidence>
<comment type="caution">
    <text evidence="9">Lacks conserved residue(s) required for the propagation of feature annotation.</text>
</comment>
<feature type="binding site" evidence="9">
    <location>
        <begin position="181"/>
        <end position="186"/>
    </location>
    <ligand>
        <name>ATP</name>
        <dbReference type="ChEBI" id="CHEBI:30616"/>
    </ligand>
</feature>
<evidence type="ECO:0000256" key="1">
    <source>
        <dbReference type="ARBA" id="ARBA00022472"/>
    </source>
</evidence>
<dbReference type="InterPro" id="IPR041703">
    <property type="entry name" value="Rho_factor_ATP-bd"/>
</dbReference>
<sequence length="420" mass="47434">MHLNELKALHVSEVLKQAEELEIENTGRMRKQELMFAIIKKRAKTGEQIIADGVLEILPDGFGFLRSPDTSFTASTDDIYISPSQVRRFNLHTGDMIEGEVRTPKDGERYFALNKLDSVNGGPPEQNKHKVMFENLTPLFPKEQMKLERDFKGEENITGRIIDIIAPIGRGQRALIVAPPKSGKTVMMQHIAHAITANNPDVHLMVLLVDERPEEVTEMQRTVKGEIIASTFDEPAARHVHVAEMVIERAKRLVELKKDVVILLDSITRLARAYNNVVPSSGKVLSGGVDAAALQRPKRFFGAARKVEEGGSLTIIATALVDTGSRMDEVIFEEFKGTGNCEIHLNRRLYEKRVFPAIELNKSGTRREELLLAPEILQKTRILRQFMYNMDEIESMELMIKNMKATKTNVDFFDMMRRGG</sequence>
<evidence type="ECO:0000256" key="9">
    <source>
        <dbReference type="HAMAP-Rule" id="MF_01884"/>
    </source>
</evidence>
<feature type="binding site" evidence="9">
    <location>
        <position position="212"/>
    </location>
    <ligand>
        <name>ATP</name>
        <dbReference type="ChEBI" id="CHEBI:30616"/>
    </ligand>
</feature>
<dbReference type="InterPro" id="IPR027417">
    <property type="entry name" value="P-loop_NTPase"/>
</dbReference>
<dbReference type="Pfam" id="PF07498">
    <property type="entry name" value="Rho_N"/>
    <property type="match status" value="1"/>
</dbReference>
<keyword evidence="4 9" id="KW-0347">Helicase</keyword>
<evidence type="ECO:0000259" key="12">
    <source>
        <dbReference type="PROSITE" id="PS51856"/>
    </source>
</evidence>
<keyword evidence="14" id="KW-1185">Reference proteome</keyword>
<evidence type="ECO:0000256" key="3">
    <source>
        <dbReference type="ARBA" id="ARBA00022801"/>
    </source>
</evidence>
<evidence type="ECO:0000256" key="10">
    <source>
        <dbReference type="NCBIfam" id="TIGR00767"/>
    </source>
</evidence>
<keyword evidence="7 9" id="KW-0805">Transcription regulation</keyword>
<keyword evidence="5 9" id="KW-0067">ATP-binding</keyword>
<evidence type="ECO:0000256" key="7">
    <source>
        <dbReference type="ARBA" id="ARBA00023015"/>
    </source>
</evidence>
<keyword evidence="1 9" id="KW-0806">Transcription termination</keyword>
<dbReference type="InterPro" id="IPR036269">
    <property type="entry name" value="Rho_N_sf"/>
</dbReference>
<dbReference type="Gene3D" id="3.40.50.300">
    <property type="entry name" value="P-loop containing nucleotide triphosphate hydrolases"/>
    <property type="match status" value="1"/>
</dbReference>
<dbReference type="InterPro" id="IPR011113">
    <property type="entry name" value="Rho_RNA-bd"/>
</dbReference>
<dbReference type="InterPro" id="IPR000194">
    <property type="entry name" value="ATPase_F1/V1/A1_a/bsu_nucl-bd"/>
</dbReference>
<dbReference type="InterPro" id="IPR011129">
    <property type="entry name" value="CSD"/>
</dbReference>
<dbReference type="SMART" id="SM00382">
    <property type="entry name" value="AAA"/>
    <property type="match status" value="1"/>
</dbReference>
<dbReference type="SMART" id="SM00959">
    <property type="entry name" value="Rho_N"/>
    <property type="match status" value="1"/>
</dbReference>
<dbReference type="EC" id="3.6.4.-" evidence="9 10"/>
<keyword evidence="3 9" id="KW-0378">Hydrolase</keyword>
<dbReference type="SUPFAM" id="SSF68912">
    <property type="entry name" value="Rho N-terminal domain-like"/>
    <property type="match status" value="1"/>
</dbReference>
<dbReference type="InterPro" id="IPR011112">
    <property type="entry name" value="Rho-like_N"/>
</dbReference>
<reference evidence="14" key="1">
    <citation type="journal article" date="2019" name="Int. J. Syst. Evol. Microbiol.">
        <title>The Global Catalogue of Microorganisms (GCM) 10K type strain sequencing project: providing services to taxonomists for standard genome sequencing and annotation.</title>
        <authorList>
            <consortium name="The Broad Institute Genomics Platform"/>
            <consortium name="The Broad Institute Genome Sequencing Center for Infectious Disease"/>
            <person name="Wu L."/>
            <person name="Ma J."/>
        </authorList>
    </citation>
    <scope>NUCLEOTIDE SEQUENCE [LARGE SCALE GENOMIC DNA]</scope>
    <source>
        <strain evidence="14">CCUG 2113</strain>
    </source>
</reference>
<accession>A0ABV8D7E2</accession>
<dbReference type="Gene3D" id="1.10.720.10">
    <property type="match status" value="1"/>
</dbReference>
<feature type="binding site" evidence="9">
    <location>
        <begin position="169"/>
        <end position="174"/>
    </location>
    <ligand>
        <name>ATP</name>
        <dbReference type="ChEBI" id="CHEBI:30616"/>
    </ligand>
</feature>
<evidence type="ECO:0000256" key="6">
    <source>
        <dbReference type="ARBA" id="ARBA00022884"/>
    </source>
</evidence>
<dbReference type="SUPFAM" id="SSF52540">
    <property type="entry name" value="P-loop containing nucleoside triphosphate hydrolases"/>
    <property type="match status" value="1"/>
</dbReference>
<dbReference type="RefSeq" id="WP_055398205.1">
    <property type="nucleotide sequence ID" value="NZ_CP192460.1"/>
</dbReference>
<feature type="domain" description="Rho RNA-BD" evidence="12">
    <location>
        <begin position="48"/>
        <end position="123"/>
    </location>
</feature>
<keyword evidence="2 9" id="KW-0547">Nucleotide-binding</keyword>
<evidence type="ECO:0000313" key="14">
    <source>
        <dbReference type="Proteomes" id="UP001595693"/>
    </source>
</evidence>
<dbReference type="SUPFAM" id="SSF50249">
    <property type="entry name" value="Nucleic acid-binding proteins"/>
    <property type="match status" value="1"/>
</dbReference>
<dbReference type="NCBIfam" id="TIGR00767">
    <property type="entry name" value="rho"/>
    <property type="match status" value="1"/>
</dbReference>
<dbReference type="InterPro" id="IPR012340">
    <property type="entry name" value="NA-bd_OB-fold"/>
</dbReference>
<dbReference type="Pfam" id="PF00006">
    <property type="entry name" value="ATP-synt_ab"/>
    <property type="match status" value="1"/>
</dbReference>
<name>A0ABV8D7E2_9BURK</name>
<dbReference type="PROSITE" id="PS51856">
    <property type="entry name" value="RHO_RNA_BD"/>
    <property type="match status" value="1"/>
</dbReference>
<dbReference type="Gene3D" id="2.40.50.140">
    <property type="entry name" value="Nucleic acid-binding proteins"/>
    <property type="match status" value="1"/>
</dbReference>
<dbReference type="InterPro" id="IPR004665">
    <property type="entry name" value="Term_rho"/>
</dbReference>